<reference evidence="2 3" key="1">
    <citation type="journal article" date="2015" name="Nature">
        <title>rRNA introns, odd ribosomes, and small enigmatic genomes across a large radiation of phyla.</title>
        <authorList>
            <person name="Brown C.T."/>
            <person name="Hug L.A."/>
            <person name="Thomas B.C."/>
            <person name="Sharon I."/>
            <person name="Castelle C.J."/>
            <person name="Singh A."/>
            <person name="Wilkins M.J."/>
            <person name="Williams K.H."/>
            <person name="Banfield J.F."/>
        </authorList>
    </citation>
    <scope>NUCLEOTIDE SEQUENCE [LARGE SCALE GENOMIC DNA]</scope>
</reference>
<name>A0A0G0K3H8_9BACT</name>
<evidence type="ECO:0008006" key="4">
    <source>
        <dbReference type="Google" id="ProtNLM"/>
    </source>
</evidence>
<sequence>MQSQLQKAIDLVRKTGDRLLVLDMARPENAFAVMSIDEYEKLMIGKSEVRGLTENELVDKINRDIAIWKSEKEYNENEPYRAWQARKYLADIREKKDYIDNFDFDDIDDEDDFADLPDFSEKYTENPSQANRKNPWAIPSDRKEAAEEIIEEDRQYLEEIR</sequence>
<evidence type="ECO:0000256" key="1">
    <source>
        <dbReference type="SAM" id="MobiDB-lite"/>
    </source>
</evidence>
<dbReference type="Proteomes" id="UP000034022">
    <property type="component" value="Unassembled WGS sequence"/>
</dbReference>
<accession>A0A0G0K3H8</accession>
<dbReference type="AlphaFoldDB" id="A0A0G0K3H8"/>
<protein>
    <recommendedName>
        <fullName evidence="4">Antitoxin</fullName>
    </recommendedName>
</protein>
<proteinExistence type="predicted"/>
<evidence type="ECO:0000313" key="3">
    <source>
        <dbReference type="Proteomes" id="UP000034022"/>
    </source>
</evidence>
<organism evidence="2 3">
    <name type="scientific">Candidatus Falkowbacteria bacterium GW2011_GWE1_38_31</name>
    <dbReference type="NCBI Taxonomy" id="1618638"/>
    <lineage>
        <taxon>Bacteria</taxon>
        <taxon>Candidatus Falkowiibacteriota</taxon>
    </lineage>
</organism>
<evidence type="ECO:0000313" key="2">
    <source>
        <dbReference type="EMBL" id="KKQ70030.1"/>
    </source>
</evidence>
<feature type="region of interest" description="Disordered" evidence="1">
    <location>
        <begin position="118"/>
        <end position="141"/>
    </location>
</feature>
<gene>
    <name evidence="2" type="ORF">US91_C0007G0040</name>
</gene>
<comment type="caution">
    <text evidence="2">The sequence shown here is derived from an EMBL/GenBank/DDBJ whole genome shotgun (WGS) entry which is preliminary data.</text>
</comment>
<dbReference type="EMBL" id="LBUU01000007">
    <property type="protein sequence ID" value="KKQ70030.1"/>
    <property type="molecule type" value="Genomic_DNA"/>
</dbReference>